<organism evidence="2 3">
    <name type="scientific">Pseudoalteromonas spongiae</name>
    <dbReference type="NCBI Taxonomy" id="298657"/>
    <lineage>
        <taxon>Bacteria</taxon>
        <taxon>Pseudomonadati</taxon>
        <taxon>Pseudomonadota</taxon>
        <taxon>Gammaproteobacteria</taxon>
        <taxon>Alteromonadales</taxon>
        <taxon>Pseudoalteromonadaceae</taxon>
        <taxon>Pseudoalteromonas</taxon>
    </lineage>
</organism>
<evidence type="ECO:0000313" key="2">
    <source>
        <dbReference type="EMBL" id="MEI4551090.1"/>
    </source>
</evidence>
<protein>
    <submittedName>
        <fullName evidence="2">Uncharacterized protein</fullName>
    </submittedName>
</protein>
<evidence type="ECO:0000256" key="1">
    <source>
        <dbReference type="SAM" id="Phobius"/>
    </source>
</evidence>
<feature type="transmembrane region" description="Helical" evidence="1">
    <location>
        <begin position="6"/>
        <end position="25"/>
    </location>
</feature>
<gene>
    <name evidence="2" type="ORF">WAE96_15565</name>
</gene>
<accession>A0ABU8EVU1</accession>
<keyword evidence="3" id="KW-1185">Reference proteome</keyword>
<evidence type="ECO:0000313" key="3">
    <source>
        <dbReference type="Proteomes" id="UP001382455"/>
    </source>
</evidence>
<comment type="caution">
    <text evidence="2">The sequence shown here is derived from an EMBL/GenBank/DDBJ whole genome shotgun (WGS) entry which is preliminary data.</text>
</comment>
<dbReference type="RefSeq" id="WP_336436126.1">
    <property type="nucleotide sequence ID" value="NZ_JBAWKS010000002.1"/>
</dbReference>
<keyword evidence="1" id="KW-0472">Membrane</keyword>
<dbReference type="Proteomes" id="UP001382455">
    <property type="component" value="Unassembled WGS sequence"/>
</dbReference>
<sequence>MMNEIGMLIGILVGIASIVGVINRIQSSFLTQGHKRVEYYQKLQALCGSDANNNLAEILVILRLFTRAHLTNKEIEWFIWTPGAFRCLPEYGKKIELIDIDYKNNTFIWRGKFKYWYRRLGLAISLCLIYLITGIASASFILYTVQHFNIEKITEFTFYSVVSLFLLFIATYVLIRLYSVLPPQFLIGRKLRGVNT</sequence>
<feature type="transmembrane region" description="Helical" evidence="1">
    <location>
        <begin position="120"/>
        <end position="144"/>
    </location>
</feature>
<reference evidence="2 3" key="1">
    <citation type="submission" date="2023-12" db="EMBL/GenBank/DDBJ databases">
        <title>Friends and Foes: Symbiotic and Algicidal bacterial influence on Karenia brevis blooms.</title>
        <authorList>
            <person name="Fei C."/>
            <person name="Mohamed A.R."/>
            <person name="Booker A."/>
            <person name="Arshad M."/>
            <person name="Klass S."/>
            <person name="Ahn S."/>
            <person name="Gilbert P.M."/>
            <person name="Heil C.A."/>
            <person name="Martinez J.M."/>
            <person name="Amin S.A."/>
        </authorList>
    </citation>
    <scope>NUCLEOTIDE SEQUENCE [LARGE SCALE GENOMIC DNA]</scope>
    <source>
        <strain evidence="2 3">CE15</strain>
    </source>
</reference>
<feature type="transmembrane region" description="Helical" evidence="1">
    <location>
        <begin position="156"/>
        <end position="175"/>
    </location>
</feature>
<name>A0ABU8EVU1_9GAMM</name>
<keyword evidence="1" id="KW-1133">Transmembrane helix</keyword>
<proteinExistence type="predicted"/>
<keyword evidence="1" id="KW-0812">Transmembrane</keyword>
<dbReference type="EMBL" id="JBAWKS010000002">
    <property type="protein sequence ID" value="MEI4551090.1"/>
    <property type="molecule type" value="Genomic_DNA"/>
</dbReference>